<dbReference type="Pfam" id="PF24585">
    <property type="entry name" value="YunG"/>
    <property type="match status" value="1"/>
</dbReference>
<evidence type="ECO:0000313" key="1">
    <source>
        <dbReference type="EMBL" id="GAA1688245.1"/>
    </source>
</evidence>
<dbReference type="EMBL" id="BAAANY010000015">
    <property type="protein sequence ID" value="GAA1688245.1"/>
    <property type="molecule type" value="Genomic_DNA"/>
</dbReference>
<dbReference type="InterPro" id="IPR056238">
    <property type="entry name" value="YunG-like"/>
</dbReference>
<sequence length="131" mass="14682">MTLAQFESLVRASWGADTCDPADLADWHPENPSRGQCGVTALVLHDFFGGDLMLGEVLVESAKVGYHYWNRFGGRMEVDLTREQFRPDEHVSAGHAVVRPDGPPRRCREQYETLRDRVLTKLTEAALTDPA</sequence>
<gene>
    <name evidence="1" type="ORF">GCM10009765_42140</name>
</gene>
<evidence type="ECO:0000313" key="2">
    <source>
        <dbReference type="Proteomes" id="UP001500618"/>
    </source>
</evidence>
<dbReference type="Proteomes" id="UP001500618">
    <property type="component" value="Unassembled WGS sequence"/>
</dbReference>
<dbReference type="RefSeq" id="WP_163569534.1">
    <property type="nucleotide sequence ID" value="NZ_BAAANY010000015.1"/>
</dbReference>
<reference evidence="2" key="1">
    <citation type="journal article" date="2019" name="Int. J. Syst. Evol. Microbiol.">
        <title>The Global Catalogue of Microorganisms (GCM) 10K type strain sequencing project: providing services to taxonomists for standard genome sequencing and annotation.</title>
        <authorList>
            <consortium name="The Broad Institute Genomics Platform"/>
            <consortium name="The Broad Institute Genome Sequencing Center for Infectious Disease"/>
            <person name="Wu L."/>
            <person name="Ma J."/>
        </authorList>
    </citation>
    <scope>NUCLEOTIDE SEQUENCE [LARGE SCALE GENOMIC DNA]</scope>
    <source>
        <strain evidence="2">JCM 14718</strain>
    </source>
</reference>
<keyword evidence="2" id="KW-1185">Reference proteome</keyword>
<proteinExistence type="predicted"/>
<organism evidence="1 2">
    <name type="scientific">Fodinicola feengrottensis</name>
    <dbReference type="NCBI Taxonomy" id="435914"/>
    <lineage>
        <taxon>Bacteria</taxon>
        <taxon>Bacillati</taxon>
        <taxon>Actinomycetota</taxon>
        <taxon>Actinomycetes</taxon>
        <taxon>Mycobacteriales</taxon>
        <taxon>Fodinicola</taxon>
    </lineage>
</organism>
<name>A0ABP4THV8_9ACTN</name>
<protein>
    <submittedName>
        <fullName evidence="1">Uncharacterized protein</fullName>
    </submittedName>
</protein>
<comment type="caution">
    <text evidence="1">The sequence shown here is derived from an EMBL/GenBank/DDBJ whole genome shotgun (WGS) entry which is preliminary data.</text>
</comment>
<accession>A0ABP4THV8</accession>